<dbReference type="PROSITE" id="PS51210">
    <property type="entry name" value="PLA2C"/>
    <property type="match status" value="1"/>
</dbReference>
<dbReference type="GO" id="GO:0005783">
    <property type="term" value="C:endoplasmic reticulum"/>
    <property type="evidence" value="ECO:0007669"/>
    <property type="project" value="TreeGrafter"/>
</dbReference>
<dbReference type="GeneID" id="73469503"/>
<keyword evidence="3 10" id="KW-0732">Signal</keyword>
<dbReference type="GO" id="GO:0004622">
    <property type="term" value="F:phosphatidylcholine lysophospholipase activity"/>
    <property type="evidence" value="ECO:0007669"/>
    <property type="project" value="UniProtKB-EC"/>
</dbReference>
<name>A0A8J5UPW8_9ASCO</name>
<evidence type="ECO:0000256" key="9">
    <source>
        <dbReference type="PROSITE-ProRule" id="PRU00555"/>
    </source>
</evidence>
<comment type="caution">
    <text evidence="13">The sequence shown here is derived from an EMBL/GenBank/DDBJ whole genome shotgun (WGS) entry which is preliminary data.</text>
</comment>
<dbReference type="SMART" id="SM00022">
    <property type="entry name" value="PLAc"/>
    <property type="match status" value="1"/>
</dbReference>
<comment type="function">
    <text evidence="8">Catalyzes the release of fatty acids from lysophospholipids. Phospholipase B may well contribute to pathogenicity by abetting the fungus in damaging and traversing host cell membranes, processes which likely increase the rapidity of disseminated infection.</text>
</comment>
<dbReference type="PANTHER" id="PTHR10728">
    <property type="entry name" value="CYTOSOLIC PHOSPHOLIPASE A2"/>
    <property type="match status" value="1"/>
</dbReference>
<evidence type="ECO:0000256" key="4">
    <source>
        <dbReference type="ARBA" id="ARBA00022801"/>
    </source>
</evidence>
<dbReference type="GO" id="GO:0005886">
    <property type="term" value="C:plasma membrane"/>
    <property type="evidence" value="ECO:0007669"/>
    <property type="project" value="TreeGrafter"/>
</dbReference>
<dbReference type="RefSeq" id="XP_049264074.1">
    <property type="nucleotide sequence ID" value="XM_049406481.1"/>
</dbReference>
<keyword evidence="4 9" id="KW-0378">Hydrolase</keyword>
<dbReference type="CDD" id="cd07203">
    <property type="entry name" value="cPLA2_Fungal_PLB"/>
    <property type="match status" value="1"/>
</dbReference>
<evidence type="ECO:0000256" key="8">
    <source>
        <dbReference type="ARBA" id="ARBA00059407"/>
    </source>
</evidence>
<evidence type="ECO:0000256" key="6">
    <source>
        <dbReference type="ARBA" id="ARBA00023098"/>
    </source>
</evidence>
<dbReference type="GO" id="GO:0046475">
    <property type="term" value="P:glycerophospholipid catabolic process"/>
    <property type="evidence" value="ECO:0007669"/>
    <property type="project" value="TreeGrafter"/>
</dbReference>
<comment type="similarity">
    <text evidence="1 10">Belongs to the lysophospholipase family.</text>
</comment>
<dbReference type="AlphaFoldDB" id="A0A8J5UPW8"/>
<feature type="chain" id="PRO_5035339528" description="Lysophospholipase" evidence="10">
    <location>
        <begin position="20"/>
        <end position="625"/>
    </location>
</feature>
<evidence type="ECO:0000256" key="7">
    <source>
        <dbReference type="ARBA" id="ARBA00023180"/>
    </source>
</evidence>
<dbReference type="EMBL" id="JAGSYN010000117">
    <property type="protein sequence ID" value="KAG7663842.1"/>
    <property type="molecule type" value="Genomic_DNA"/>
</dbReference>
<dbReference type="GO" id="GO:0005829">
    <property type="term" value="C:cytosol"/>
    <property type="evidence" value="ECO:0007669"/>
    <property type="project" value="TreeGrafter"/>
</dbReference>
<dbReference type="GO" id="GO:0005576">
    <property type="term" value="C:extracellular region"/>
    <property type="evidence" value="ECO:0007669"/>
    <property type="project" value="TreeGrafter"/>
</dbReference>
<reference evidence="13 14" key="1">
    <citation type="journal article" date="2021" name="DNA Res.">
        <title>Genome analysis of Candida subhashii reveals its hybrid nature and dual mitochondrial genome conformations.</title>
        <authorList>
            <person name="Mixao V."/>
            <person name="Hegedusova E."/>
            <person name="Saus E."/>
            <person name="Pryszcz L.P."/>
            <person name="Cillingova A."/>
            <person name="Nosek J."/>
            <person name="Gabaldon T."/>
        </authorList>
    </citation>
    <scope>NUCLEOTIDE SEQUENCE [LARGE SCALE GENOMIC DNA]</scope>
    <source>
        <strain evidence="13 14">CBS 10753</strain>
    </source>
</reference>
<evidence type="ECO:0000256" key="2">
    <source>
        <dbReference type="ARBA" id="ARBA00013274"/>
    </source>
</evidence>
<dbReference type="EC" id="3.1.1.5" evidence="2 10"/>
<evidence type="ECO:0000256" key="11">
    <source>
        <dbReference type="SAM" id="Phobius"/>
    </source>
</evidence>
<evidence type="ECO:0000256" key="10">
    <source>
        <dbReference type="RuleBase" id="RU362103"/>
    </source>
</evidence>
<organism evidence="13 14">
    <name type="scientific">[Candida] subhashii</name>
    <dbReference type="NCBI Taxonomy" id="561895"/>
    <lineage>
        <taxon>Eukaryota</taxon>
        <taxon>Fungi</taxon>
        <taxon>Dikarya</taxon>
        <taxon>Ascomycota</taxon>
        <taxon>Saccharomycotina</taxon>
        <taxon>Pichiomycetes</taxon>
        <taxon>Debaryomycetaceae</taxon>
        <taxon>Spathaspora</taxon>
    </lineage>
</organism>
<evidence type="ECO:0000313" key="14">
    <source>
        <dbReference type="Proteomes" id="UP000694255"/>
    </source>
</evidence>
<feature type="domain" description="PLA2c" evidence="12">
    <location>
        <begin position="32"/>
        <end position="580"/>
    </location>
</feature>
<dbReference type="Pfam" id="PF01735">
    <property type="entry name" value="PLA2_B"/>
    <property type="match status" value="1"/>
</dbReference>
<dbReference type="Proteomes" id="UP000694255">
    <property type="component" value="Unassembled WGS sequence"/>
</dbReference>
<keyword evidence="11" id="KW-1133">Transmembrane helix</keyword>
<sequence length="625" mass="69057">MINCYLFIFLYISSAFINAWSPTDSYAPGNVTCPSGLELLRPADGLSEQEAEWVEQRNKVTDENLLQFLEHANMTDFDAEDFLNSLNRSINIGVAFSGGGYRAMLSGAGQLAALDNRTEGAWEHGLGGLLQASTYMVGLSGGNWMIGTIAMNNFTSVDTILKEGKIWDLEDSIINPAGWKIWNTVSYYKELNDDIDDKRDAGYEVSLTDAWGRALSHQFFAELEDYGAALTWSTLQSADVFTNHQMPFPIVVADGREPGTLIISSNSTIFEFNPFEMGSWDPSIYQFTNIKYLGTKVKDGEIEGDCVEGFDNAGFIMGTSSTLFNQFLLQINTTSLSSTVVSLITSFLTKVSNAEDDIAIYKPNPFFDTTIGTSANAANNNTLFLVDGGEDLQNIPLAPLLQPERNVDVIFAFDNSADTEYSWPNGTSMVATFQRQFNFQGQNASMFPYVPDYNSFINMNLTSKPAFFGCDAQNLSSIQDTTNNPTSVFDSPLIVYTANRPFSFWSNTSTFKMSYEDSERNGMIQNGFEVASRFNGTLDPEWNACVGCAIIRRQQERNGIDQSDQCQQCFERYCWNGDLASGDVAVNFTDNGTTNATGMKVNAGMIVTYPIWSFALGALLICLLG</sequence>
<keyword evidence="5 9" id="KW-0442">Lipid degradation</keyword>
<keyword evidence="7" id="KW-0325">Glycoprotein</keyword>
<keyword evidence="11" id="KW-0472">Membrane</keyword>
<keyword evidence="14" id="KW-1185">Reference proteome</keyword>
<evidence type="ECO:0000256" key="3">
    <source>
        <dbReference type="ARBA" id="ARBA00022729"/>
    </source>
</evidence>
<evidence type="ECO:0000256" key="1">
    <source>
        <dbReference type="ARBA" id="ARBA00008780"/>
    </source>
</evidence>
<accession>A0A8J5UPW8</accession>
<dbReference type="FunFam" id="3.40.1090.10:FF:000010">
    <property type="entry name" value="Lysophospholipase"/>
    <property type="match status" value="1"/>
</dbReference>
<dbReference type="GO" id="GO:0004623">
    <property type="term" value="F:phospholipase A2 activity"/>
    <property type="evidence" value="ECO:0007669"/>
    <property type="project" value="TreeGrafter"/>
</dbReference>
<dbReference type="InterPro" id="IPR002642">
    <property type="entry name" value="LysoPLipase_cat_dom"/>
</dbReference>
<feature type="signal peptide" evidence="10">
    <location>
        <begin position="1"/>
        <end position="19"/>
    </location>
</feature>
<dbReference type="OrthoDB" id="4084751at2759"/>
<evidence type="ECO:0000259" key="12">
    <source>
        <dbReference type="PROSITE" id="PS51210"/>
    </source>
</evidence>
<evidence type="ECO:0000313" key="13">
    <source>
        <dbReference type="EMBL" id="KAG7663842.1"/>
    </source>
</evidence>
<dbReference type="PANTHER" id="PTHR10728:SF33">
    <property type="entry name" value="LYSOPHOSPHOLIPASE 1-RELATED"/>
    <property type="match status" value="1"/>
</dbReference>
<gene>
    <name evidence="13" type="ORF">J8A68_002702</name>
</gene>
<comment type="catalytic activity">
    <reaction evidence="10">
        <text>a 1-acyl-sn-glycero-3-phosphocholine + H2O = sn-glycerol 3-phosphocholine + a fatty acid + H(+)</text>
        <dbReference type="Rhea" id="RHEA:15177"/>
        <dbReference type="ChEBI" id="CHEBI:15377"/>
        <dbReference type="ChEBI" id="CHEBI:15378"/>
        <dbReference type="ChEBI" id="CHEBI:16870"/>
        <dbReference type="ChEBI" id="CHEBI:28868"/>
        <dbReference type="ChEBI" id="CHEBI:58168"/>
        <dbReference type="EC" id="3.1.1.5"/>
    </reaction>
</comment>
<feature type="transmembrane region" description="Helical" evidence="11">
    <location>
        <begin position="603"/>
        <end position="624"/>
    </location>
</feature>
<proteinExistence type="inferred from homology"/>
<evidence type="ECO:0000256" key="5">
    <source>
        <dbReference type="ARBA" id="ARBA00022963"/>
    </source>
</evidence>
<keyword evidence="11" id="KW-0812">Transmembrane</keyword>
<keyword evidence="6 9" id="KW-0443">Lipid metabolism</keyword>
<protein>
    <recommendedName>
        <fullName evidence="2 10">Lysophospholipase</fullName>
        <ecNumber evidence="2 10">3.1.1.5</ecNumber>
    </recommendedName>
</protein>